<evidence type="ECO:0000313" key="3">
    <source>
        <dbReference type="Proteomes" id="UP000199572"/>
    </source>
</evidence>
<protein>
    <submittedName>
        <fullName evidence="2">Helix-hairpin-helix motif-containing protein</fullName>
    </submittedName>
</protein>
<organism evidence="2 3">
    <name type="scientific">Pedobacter rhizosphaerae</name>
    <dbReference type="NCBI Taxonomy" id="390241"/>
    <lineage>
        <taxon>Bacteria</taxon>
        <taxon>Pseudomonadati</taxon>
        <taxon>Bacteroidota</taxon>
        <taxon>Sphingobacteriia</taxon>
        <taxon>Sphingobacteriales</taxon>
        <taxon>Sphingobacteriaceae</taxon>
        <taxon>Pedobacter</taxon>
    </lineage>
</organism>
<dbReference type="OrthoDB" id="9766750at2"/>
<feature type="signal peptide" evidence="1">
    <location>
        <begin position="1"/>
        <end position="19"/>
    </location>
</feature>
<dbReference type="STRING" id="390241.SAMN04488023_11659"/>
<name>A0A1H9RZR2_9SPHI</name>
<accession>A0A1H9RZR2</accession>
<dbReference type="RefSeq" id="WP_090885278.1">
    <property type="nucleotide sequence ID" value="NZ_FOGG01000016.1"/>
</dbReference>
<dbReference type="SUPFAM" id="SSF47781">
    <property type="entry name" value="RuvA domain 2-like"/>
    <property type="match status" value="1"/>
</dbReference>
<dbReference type="InterPro" id="IPR010994">
    <property type="entry name" value="RuvA_2-like"/>
</dbReference>
<evidence type="ECO:0000313" key="2">
    <source>
        <dbReference type="EMBL" id="SER78272.1"/>
    </source>
</evidence>
<feature type="chain" id="PRO_5011715249" evidence="1">
    <location>
        <begin position="20"/>
        <end position="638"/>
    </location>
</feature>
<proteinExistence type="predicted"/>
<dbReference type="AlphaFoldDB" id="A0A1H9RZR2"/>
<sequence>MRSKILAFLILGISVSAGYAQNQEEVEIKDIIESVAENLPEDYDMTELTEVLSRLKKRPINLNNTSVDELKNLVFLSPLQISNFFNHLRENGELLDVMELQAIDGFDTETIQRLIPFVTIHQNLLINELKLKDILQKAENDLFIRYARTLQKLKGFNDLSGNKYLGTPERLQLRYRYHFDDVVTASFTIDKDAGEKFISKPFDFYSGNISILKQGRIKKLVIGDYTLQFGQGLTLWSGFSFGKGPDVTTTVKKDLGLRAYTSSNEYAFFRGAATTISLRKNFEFTPFVSLRNLDASQTLDIEGNLIQSTINQTGLHRTPTEIKNKNTLSQLVLGTVLQYNTNTLNIGAIAYKTQFDDRFISQAALYDHFSFTGKSLTNLGFFYNYSFKNIYFFGEGAKSLKSGIAFNSGALISLSRTTSLALLYRNYAKDYHCFFNQGTSESSEPTNEKGLYAGLNIIPNKQWSVSFYADYFQFPWLKYRTDAPSKGYEILSQTAYSPSKAFKILLRYKLEMKQQNTDLELPLNFLESVKKEGYRMEVNWQMNKNWKFQNRLEISQYQKGNAKRELGYLFYQDINSPTFFKKMNGNARIAYFNVPTYNSRIYAYEDDVLYSFAFGMYNGKGIRSYINLKYKFDQRFDF</sequence>
<gene>
    <name evidence="2" type="ORF">SAMN04488023_11659</name>
</gene>
<dbReference type="EMBL" id="FOGG01000016">
    <property type="protein sequence ID" value="SER78272.1"/>
    <property type="molecule type" value="Genomic_DNA"/>
</dbReference>
<keyword evidence="3" id="KW-1185">Reference proteome</keyword>
<dbReference type="Proteomes" id="UP000199572">
    <property type="component" value="Unassembled WGS sequence"/>
</dbReference>
<reference evidence="2 3" key="1">
    <citation type="submission" date="2016-10" db="EMBL/GenBank/DDBJ databases">
        <authorList>
            <person name="de Groot N.N."/>
        </authorList>
    </citation>
    <scope>NUCLEOTIDE SEQUENCE [LARGE SCALE GENOMIC DNA]</scope>
    <source>
        <strain evidence="2 3">DSM 18610</strain>
    </source>
</reference>
<keyword evidence="1" id="KW-0732">Signal</keyword>
<evidence type="ECO:0000256" key="1">
    <source>
        <dbReference type="SAM" id="SignalP"/>
    </source>
</evidence>